<accession>A0A4Y1R3M8</accession>
<dbReference type="GO" id="GO:0098542">
    <property type="term" value="P:defense response to other organism"/>
    <property type="evidence" value="ECO:0007669"/>
    <property type="project" value="InterPro"/>
</dbReference>
<dbReference type="GO" id="GO:0005886">
    <property type="term" value="C:plasma membrane"/>
    <property type="evidence" value="ECO:0007669"/>
    <property type="project" value="TreeGrafter"/>
</dbReference>
<keyword evidence="3" id="KW-0812">Transmembrane</keyword>
<proteinExistence type="predicted"/>
<organism evidence="4">
    <name type="scientific">Prunus dulcis</name>
    <name type="common">Almond</name>
    <name type="synonym">Amygdalus dulcis</name>
    <dbReference type="NCBI Taxonomy" id="3755"/>
    <lineage>
        <taxon>Eukaryota</taxon>
        <taxon>Viridiplantae</taxon>
        <taxon>Streptophyta</taxon>
        <taxon>Embryophyta</taxon>
        <taxon>Tracheophyta</taxon>
        <taxon>Spermatophyta</taxon>
        <taxon>Magnoliopsida</taxon>
        <taxon>eudicotyledons</taxon>
        <taxon>Gunneridae</taxon>
        <taxon>Pentapetalae</taxon>
        <taxon>rosids</taxon>
        <taxon>fabids</taxon>
        <taxon>Rosales</taxon>
        <taxon>Rosaceae</taxon>
        <taxon>Amygdaloideae</taxon>
        <taxon>Amygdaleae</taxon>
        <taxon>Prunus</taxon>
    </lineage>
</organism>
<reference evidence="4" key="1">
    <citation type="journal article" date="2019" name="Science">
        <title>Mutation of a bHLH transcription factor allowed almond domestication.</title>
        <authorList>
            <person name="Sanchez-Perez R."/>
            <person name="Pavan S."/>
            <person name="Mazzeo R."/>
            <person name="Moldovan C."/>
            <person name="Aiese Cigliano R."/>
            <person name="Del Cueto J."/>
            <person name="Ricciardi F."/>
            <person name="Lotti C."/>
            <person name="Ricciardi L."/>
            <person name="Dicenta F."/>
            <person name="Lopez-Marques R.L."/>
            <person name="Lindberg Moller B."/>
        </authorList>
    </citation>
    <scope>NUCLEOTIDE SEQUENCE</scope>
</reference>
<dbReference type="EMBL" id="AP019299">
    <property type="protein sequence ID" value="BBG98740.1"/>
    <property type="molecule type" value="Genomic_DNA"/>
</dbReference>
<dbReference type="PANTHER" id="PTHR31234:SF8">
    <property type="entry name" value="EXPRESSED PROTEIN"/>
    <property type="match status" value="1"/>
</dbReference>
<feature type="transmembrane region" description="Helical" evidence="3">
    <location>
        <begin position="41"/>
        <end position="67"/>
    </location>
</feature>
<dbReference type="AlphaFoldDB" id="A0A4Y1R3M8"/>
<dbReference type="InterPro" id="IPR044839">
    <property type="entry name" value="NDR1-like"/>
</dbReference>
<protein>
    <submittedName>
        <fullName evidence="4">Late embryogenesis abundant hydroxyproline-rich glycoprotein family</fullName>
    </submittedName>
</protein>
<evidence type="ECO:0000256" key="2">
    <source>
        <dbReference type="ARBA" id="ARBA00023136"/>
    </source>
</evidence>
<keyword evidence="3" id="KW-1133">Transmembrane helix</keyword>
<evidence type="ECO:0000256" key="3">
    <source>
        <dbReference type="SAM" id="Phobius"/>
    </source>
</evidence>
<dbReference type="SUPFAM" id="SSF117070">
    <property type="entry name" value="LEA14-like"/>
    <property type="match status" value="1"/>
</dbReference>
<dbReference type="PANTHER" id="PTHR31234">
    <property type="entry name" value="LATE EMBRYOGENESIS ABUNDANT (LEA) HYDROXYPROLINE-RICH GLYCOPROTEIN FAMILY"/>
    <property type="match status" value="1"/>
</dbReference>
<comment type="subcellular location">
    <subcellularLocation>
        <location evidence="1">Membrane</location>
    </subcellularLocation>
</comment>
<gene>
    <name evidence="4" type="ORF">Prudu_008223</name>
</gene>
<sequence length="235" mass="26273">MTSPGITLERNNTNYSRKKDIKFLLPVQSISINPHDDDPPWIFFLLLFVTLAIVFLGVAALIVIFIVKPQRPVFSLETVSLDLYTLEAYSDSTLFLSSAITLTLNAQNPNKVGIRYSPSHLEVLDGGLPIGTIQIPGFLQPAHSSNVSVEIRVLFPCLNVSQIVAEASLQDDSRKNMFQMKIVGDVGAHLWVFHIILLKIKVALECDINIDYKELTMKNEVHTIGVKHHTLKEII</sequence>
<keyword evidence="2 3" id="KW-0472">Membrane</keyword>
<name>A0A4Y1R3M8_PRUDU</name>
<evidence type="ECO:0000256" key="1">
    <source>
        <dbReference type="ARBA" id="ARBA00004370"/>
    </source>
</evidence>
<evidence type="ECO:0000313" key="4">
    <source>
        <dbReference type="EMBL" id="BBG98740.1"/>
    </source>
</evidence>